<proteinExistence type="predicted"/>
<reference evidence="3" key="1">
    <citation type="journal article" date="2020" name="Stud. Mycol.">
        <title>101 Dothideomycetes genomes: a test case for predicting lifestyles and emergence of pathogens.</title>
        <authorList>
            <person name="Haridas S."/>
            <person name="Albert R."/>
            <person name="Binder M."/>
            <person name="Bloem J."/>
            <person name="Labutti K."/>
            <person name="Salamov A."/>
            <person name="Andreopoulos B."/>
            <person name="Baker S."/>
            <person name="Barry K."/>
            <person name="Bills G."/>
            <person name="Bluhm B."/>
            <person name="Cannon C."/>
            <person name="Castanera R."/>
            <person name="Culley D."/>
            <person name="Daum C."/>
            <person name="Ezra D."/>
            <person name="Gonzalez J."/>
            <person name="Henrissat B."/>
            <person name="Kuo A."/>
            <person name="Liang C."/>
            <person name="Lipzen A."/>
            <person name="Lutzoni F."/>
            <person name="Magnuson J."/>
            <person name="Mondo S."/>
            <person name="Nolan M."/>
            <person name="Ohm R."/>
            <person name="Pangilinan J."/>
            <person name="Park H.-J."/>
            <person name="Ramirez L."/>
            <person name="Alfaro M."/>
            <person name="Sun H."/>
            <person name="Tritt A."/>
            <person name="Yoshinaga Y."/>
            <person name="Zwiers L.-H."/>
            <person name="Turgeon B."/>
            <person name="Goodwin S."/>
            <person name="Spatafora J."/>
            <person name="Crous P."/>
            <person name="Grigoriev I."/>
        </authorList>
    </citation>
    <scope>NUCLEOTIDE SEQUENCE</scope>
    <source>
        <strain evidence="3">CBS 121167</strain>
    </source>
</reference>
<organism evidence="3 4">
    <name type="scientific">Aplosporella prunicola CBS 121167</name>
    <dbReference type="NCBI Taxonomy" id="1176127"/>
    <lineage>
        <taxon>Eukaryota</taxon>
        <taxon>Fungi</taxon>
        <taxon>Dikarya</taxon>
        <taxon>Ascomycota</taxon>
        <taxon>Pezizomycotina</taxon>
        <taxon>Dothideomycetes</taxon>
        <taxon>Dothideomycetes incertae sedis</taxon>
        <taxon>Botryosphaeriales</taxon>
        <taxon>Aplosporellaceae</taxon>
        <taxon>Aplosporella</taxon>
    </lineage>
</organism>
<sequence>MATPAAPTDTAPATGATTTTPKQHPTPTALRAARTNLAYLIDPSSNAGPSRRRTRALLRSLRYTAIFVFWRLLRYAKYALVGAATAAVAGTAIGSVVSGAAFVVAPTGILGGGAVGLLWGLGRVGWRVLARRARTGDARVDEKAGAGETGWGERRRKAEEREERGFREDAW</sequence>
<keyword evidence="2" id="KW-0472">Membrane</keyword>
<evidence type="ECO:0000313" key="4">
    <source>
        <dbReference type="Proteomes" id="UP000799438"/>
    </source>
</evidence>
<feature type="region of interest" description="Disordered" evidence="1">
    <location>
        <begin position="1"/>
        <end position="27"/>
    </location>
</feature>
<feature type="region of interest" description="Disordered" evidence="1">
    <location>
        <begin position="140"/>
        <end position="171"/>
    </location>
</feature>
<dbReference type="AlphaFoldDB" id="A0A6A6AY90"/>
<keyword evidence="4" id="KW-1185">Reference proteome</keyword>
<dbReference type="EMBL" id="ML995510">
    <property type="protein sequence ID" value="KAF2136899.1"/>
    <property type="molecule type" value="Genomic_DNA"/>
</dbReference>
<name>A0A6A6AY90_9PEZI</name>
<keyword evidence="2" id="KW-0812">Transmembrane</keyword>
<protein>
    <submittedName>
        <fullName evidence="3">Uncharacterized protein</fullName>
    </submittedName>
</protein>
<keyword evidence="2" id="KW-1133">Transmembrane helix</keyword>
<dbReference type="Proteomes" id="UP000799438">
    <property type="component" value="Unassembled WGS sequence"/>
</dbReference>
<dbReference type="RefSeq" id="XP_033392617.1">
    <property type="nucleotide sequence ID" value="XM_033535109.1"/>
</dbReference>
<dbReference type="GeneID" id="54292603"/>
<gene>
    <name evidence="3" type="ORF">K452DRAFT_116869</name>
</gene>
<evidence type="ECO:0000256" key="2">
    <source>
        <dbReference type="SAM" id="Phobius"/>
    </source>
</evidence>
<accession>A0A6A6AY90</accession>
<evidence type="ECO:0000256" key="1">
    <source>
        <dbReference type="SAM" id="MobiDB-lite"/>
    </source>
</evidence>
<feature type="transmembrane region" description="Helical" evidence="2">
    <location>
        <begin position="103"/>
        <end position="122"/>
    </location>
</feature>
<feature type="transmembrane region" description="Helical" evidence="2">
    <location>
        <begin position="78"/>
        <end position="97"/>
    </location>
</feature>
<evidence type="ECO:0000313" key="3">
    <source>
        <dbReference type="EMBL" id="KAF2136899.1"/>
    </source>
</evidence>